<dbReference type="Pfam" id="PF02518">
    <property type="entry name" value="HATPase_c"/>
    <property type="match status" value="1"/>
</dbReference>
<keyword evidence="10" id="KW-0472">Membrane</keyword>
<keyword evidence="11" id="KW-0732">Signal</keyword>
<evidence type="ECO:0000256" key="8">
    <source>
        <dbReference type="ARBA" id="ARBA00022989"/>
    </source>
</evidence>
<dbReference type="EMBL" id="JAPTGG010000005">
    <property type="protein sequence ID" value="MCZ0865147.1"/>
    <property type="molecule type" value="Genomic_DNA"/>
</dbReference>
<dbReference type="GO" id="GO:0016020">
    <property type="term" value="C:membrane"/>
    <property type="evidence" value="ECO:0007669"/>
    <property type="project" value="UniProtKB-SubCell"/>
</dbReference>
<evidence type="ECO:0000256" key="10">
    <source>
        <dbReference type="SAM" id="Phobius"/>
    </source>
</evidence>
<dbReference type="InterPro" id="IPR005467">
    <property type="entry name" value="His_kinase_dom"/>
</dbReference>
<dbReference type="InterPro" id="IPR036097">
    <property type="entry name" value="HisK_dim/P_sf"/>
</dbReference>
<dbReference type="SUPFAM" id="SSF55874">
    <property type="entry name" value="ATPase domain of HSP90 chaperone/DNA topoisomerase II/histidine kinase"/>
    <property type="match status" value="1"/>
</dbReference>
<evidence type="ECO:0000256" key="5">
    <source>
        <dbReference type="ARBA" id="ARBA00022679"/>
    </source>
</evidence>
<dbReference type="GO" id="GO:0005524">
    <property type="term" value="F:ATP binding"/>
    <property type="evidence" value="ECO:0007669"/>
    <property type="project" value="UniProtKB-KW"/>
</dbReference>
<accession>A0A9J6RKX1</accession>
<evidence type="ECO:0000256" key="7">
    <source>
        <dbReference type="ARBA" id="ARBA00022777"/>
    </source>
</evidence>
<keyword evidence="9" id="KW-0902">Two-component regulatory system</keyword>
<feature type="signal peptide" evidence="11">
    <location>
        <begin position="1"/>
        <end position="22"/>
    </location>
</feature>
<organism evidence="14 15">
    <name type="scientific">Dasania phycosphaerae</name>
    <dbReference type="NCBI Taxonomy" id="2950436"/>
    <lineage>
        <taxon>Bacteria</taxon>
        <taxon>Pseudomonadati</taxon>
        <taxon>Pseudomonadota</taxon>
        <taxon>Gammaproteobacteria</taxon>
        <taxon>Cellvibrionales</taxon>
        <taxon>Spongiibacteraceae</taxon>
        <taxon>Dasania</taxon>
    </lineage>
</organism>
<dbReference type="AlphaFoldDB" id="A0A9J6RKX1"/>
<dbReference type="PROSITE" id="PS50109">
    <property type="entry name" value="HIS_KIN"/>
    <property type="match status" value="1"/>
</dbReference>
<feature type="domain" description="HAMP" evidence="13">
    <location>
        <begin position="411"/>
        <end position="466"/>
    </location>
</feature>
<reference evidence="14 15" key="1">
    <citation type="submission" date="2022-12" db="EMBL/GenBank/DDBJ databases">
        <title>Dasania phycosphaerae sp. nov., isolated from particulate material of the south coast of Korea.</title>
        <authorList>
            <person name="Jiang Y."/>
        </authorList>
    </citation>
    <scope>NUCLEOTIDE SEQUENCE [LARGE SCALE GENOMIC DNA]</scope>
    <source>
        <strain evidence="14 15">GY-19</strain>
    </source>
</reference>
<keyword evidence="14" id="KW-0547">Nucleotide-binding</keyword>
<dbReference type="SMART" id="SM00387">
    <property type="entry name" value="HATPase_c"/>
    <property type="match status" value="1"/>
</dbReference>
<dbReference type="EC" id="2.7.13.3" evidence="3"/>
<dbReference type="Gene3D" id="1.10.287.130">
    <property type="match status" value="1"/>
</dbReference>
<gene>
    <name evidence="14" type="ORF">O0V09_08055</name>
</gene>
<protein>
    <recommendedName>
        <fullName evidence="3">histidine kinase</fullName>
        <ecNumber evidence="3">2.7.13.3</ecNumber>
    </recommendedName>
</protein>
<comment type="catalytic activity">
    <reaction evidence="1">
        <text>ATP + protein L-histidine = ADP + protein N-phospho-L-histidine.</text>
        <dbReference type="EC" id="2.7.13.3"/>
    </reaction>
</comment>
<dbReference type="PROSITE" id="PS50885">
    <property type="entry name" value="HAMP"/>
    <property type="match status" value="1"/>
</dbReference>
<comment type="caution">
    <text evidence="14">The sequence shown here is derived from an EMBL/GenBank/DDBJ whole genome shotgun (WGS) entry which is preliminary data.</text>
</comment>
<dbReference type="InterPro" id="IPR003594">
    <property type="entry name" value="HATPase_dom"/>
</dbReference>
<dbReference type="InterPro" id="IPR036890">
    <property type="entry name" value="HATPase_C_sf"/>
</dbReference>
<keyword evidence="4" id="KW-0597">Phosphoprotein</keyword>
<evidence type="ECO:0000259" key="12">
    <source>
        <dbReference type="PROSITE" id="PS50109"/>
    </source>
</evidence>
<dbReference type="Gene3D" id="3.30.565.10">
    <property type="entry name" value="Histidine kinase-like ATPase, C-terminal domain"/>
    <property type="match status" value="1"/>
</dbReference>
<dbReference type="GO" id="GO:0000155">
    <property type="term" value="F:phosphorelay sensor kinase activity"/>
    <property type="evidence" value="ECO:0007669"/>
    <property type="project" value="InterPro"/>
</dbReference>
<keyword evidence="5" id="KW-0808">Transferase</keyword>
<feature type="chain" id="PRO_5039894111" description="histidine kinase" evidence="11">
    <location>
        <begin position="23"/>
        <end position="695"/>
    </location>
</feature>
<evidence type="ECO:0000256" key="11">
    <source>
        <dbReference type="SAM" id="SignalP"/>
    </source>
</evidence>
<evidence type="ECO:0000256" key="2">
    <source>
        <dbReference type="ARBA" id="ARBA00004370"/>
    </source>
</evidence>
<dbReference type="SUPFAM" id="SSF47384">
    <property type="entry name" value="Homodimeric domain of signal transducing histidine kinase"/>
    <property type="match status" value="1"/>
</dbReference>
<evidence type="ECO:0000313" key="14">
    <source>
        <dbReference type="EMBL" id="MCZ0865147.1"/>
    </source>
</evidence>
<dbReference type="RefSeq" id="WP_258331297.1">
    <property type="nucleotide sequence ID" value="NZ_JAPTGG010000005.1"/>
</dbReference>
<keyword evidence="6 10" id="KW-0812">Transmembrane</keyword>
<evidence type="ECO:0000256" key="3">
    <source>
        <dbReference type="ARBA" id="ARBA00012438"/>
    </source>
</evidence>
<dbReference type="SUPFAM" id="SSF49344">
    <property type="entry name" value="CBD9-like"/>
    <property type="match status" value="1"/>
</dbReference>
<dbReference type="PANTHER" id="PTHR45436">
    <property type="entry name" value="SENSOR HISTIDINE KINASE YKOH"/>
    <property type="match status" value="1"/>
</dbReference>
<dbReference type="SMART" id="SM00388">
    <property type="entry name" value="HisKA"/>
    <property type="match status" value="1"/>
</dbReference>
<keyword evidence="8 10" id="KW-1133">Transmembrane helix</keyword>
<comment type="subcellular location">
    <subcellularLocation>
        <location evidence="2">Membrane</location>
    </subcellularLocation>
</comment>
<evidence type="ECO:0000256" key="9">
    <source>
        <dbReference type="ARBA" id="ARBA00023012"/>
    </source>
</evidence>
<evidence type="ECO:0000256" key="1">
    <source>
        <dbReference type="ARBA" id="ARBA00000085"/>
    </source>
</evidence>
<dbReference type="Gene3D" id="2.60.40.1190">
    <property type="match status" value="1"/>
</dbReference>
<evidence type="ECO:0000256" key="4">
    <source>
        <dbReference type="ARBA" id="ARBA00022553"/>
    </source>
</evidence>
<evidence type="ECO:0000256" key="6">
    <source>
        <dbReference type="ARBA" id="ARBA00022692"/>
    </source>
</evidence>
<dbReference type="CDD" id="cd00082">
    <property type="entry name" value="HisKA"/>
    <property type="match status" value="1"/>
</dbReference>
<keyword evidence="15" id="KW-1185">Reference proteome</keyword>
<feature type="domain" description="Histidine kinase" evidence="12">
    <location>
        <begin position="474"/>
        <end position="689"/>
    </location>
</feature>
<evidence type="ECO:0000313" key="15">
    <source>
        <dbReference type="Proteomes" id="UP001069090"/>
    </source>
</evidence>
<keyword evidence="14" id="KW-0067">ATP-binding</keyword>
<keyword evidence="7" id="KW-0418">Kinase</keyword>
<name>A0A9J6RKX1_9GAMM</name>
<feature type="transmembrane region" description="Helical" evidence="10">
    <location>
        <begin position="396"/>
        <end position="415"/>
    </location>
</feature>
<evidence type="ECO:0000259" key="13">
    <source>
        <dbReference type="PROSITE" id="PS50885"/>
    </source>
</evidence>
<proteinExistence type="predicted"/>
<dbReference type="Gene3D" id="6.10.340.10">
    <property type="match status" value="1"/>
</dbReference>
<dbReference type="InterPro" id="IPR003661">
    <property type="entry name" value="HisK_dim/P_dom"/>
</dbReference>
<dbReference type="PANTHER" id="PTHR45436:SF5">
    <property type="entry name" value="SENSOR HISTIDINE KINASE TRCS"/>
    <property type="match status" value="1"/>
</dbReference>
<dbReference type="InterPro" id="IPR050428">
    <property type="entry name" value="TCS_sensor_his_kinase"/>
</dbReference>
<dbReference type="Pfam" id="PF00512">
    <property type="entry name" value="HisKA"/>
    <property type="match status" value="1"/>
</dbReference>
<sequence>MSLNKQLLCISLLLLAMPWAGCQYLQEMDGLLRQNQDQTLMASSKAIAAVLSQRAEQLLPFLAKDSAAGEQQDRPLYFHALNSPLEIDGYPEGWQDIAALVVHNPNKPQQSTRYRSAIYQDQLYLFFEVQDAELRYNNPSRSLTNDGDRIIVNTGSSRDKEHTQAYIFTTSAPGYVTARYNTAKGTFRESRIRAHWQDSEQGYNVEIAIPMALTAGKLSFQIIDQNYSNNSTDSYGPFASSFNHPPAFIYQTPDLAQQLAIFKQPGLRLKVYDRRGWLLAQQGSFNSPSNDDSHWLLKKLYRALLQNQNQQLRTYPDEQVALQRHEIQQALQQQLSSQHYQDGNRSNHRIIASAAPILLNTETGTQIIASLVAEQSSEQMAALTDSAFKRLLSKSLGVMSIVGLGLLAYASLLSWRIRRLSRATQSVINEQGQWLGEFPHSNSQDEIGELSRNYGQLLARIKDYTDYLQTLSRKLSHELRTPLAIIHSSLDNLGNQDLPAQSATYQQRAKQGALRLGKILTAMSEASRVEESISHAEMEDVDINALLSSLSQAYQDCYPSKTITLHNTLAAGCILHVSPDLLVQLLDKLMDNAASFCPEGGQIIFVAQQHKQAISISLSNDGPLLPEKMRGQLFDNMVSLRDDKQDGTHLGLGLHIAYLIAQFHQGKISGQNRDDNSGVIFTLSLPLSLLQPASA</sequence>
<dbReference type="InterPro" id="IPR003660">
    <property type="entry name" value="HAMP_dom"/>
</dbReference>
<dbReference type="Proteomes" id="UP001069090">
    <property type="component" value="Unassembled WGS sequence"/>
</dbReference>